<organism evidence="1 2">
    <name type="scientific">Elysia crispata</name>
    <name type="common">lettuce slug</name>
    <dbReference type="NCBI Taxonomy" id="231223"/>
    <lineage>
        <taxon>Eukaryota</taxon>
        <taxon>Metazoa</taxon>
        <taxon>Spiralia</taxon>
        <taxon>Lophotrochozoa</taxon>
        <taxon>Mollusca</taxon>
        <taxon>Gastropoda</taxon>
        <taxon>Heterobranchia</taxon>
        <taxon>Euthyneura</taxon>
        <taxon>Panpulmonata</taxon>
        <taxon>Sacoglossa</taxon>
        <taxon>Placobranchoidea</taxon>
        <taxon>Plakobranchidae</taxon>
        <taxon>Elysia</taxon>
    </lineage>
</organism>
<evidence type="ECO:0000313" key="1">
    <source>
        <dbReference type="EMBL" id="KAK3797474.1"/>
    </source>
</evidence>
<proteinExistence type="predicted"/>
<comment type="caution">
    <text evidence="1">The sequence shown here is derived from an EMBL/GenBank/DDBJ whole genome shotgun (WGS) entry which is preliminary data.</text>
</comment>
<gene>
    <name evidence="1" type="ORF">RRG08_049306</name>
</gene>
<sequence length="142" mass="16648">MPKLIVILEYFYKELVKQKIRSVEQCKVRKRKKQKPSKSNIVFALTTHGRKYHWARNTFLGKTNIFWENPFIKNDKLFSFVHSYAARITGITNHNTELCLYFLGNHFHKLMRTLCDHFCSFVADDAMPPKRAHSDVGLVTSA</sequence>
<name>A0AAE1E7Q1_9GAST</name>
<dbReference type="Proteomes" id="UP001283361">
    <property type="component" value="Unassembled WGS sequence"/>
</dbReference>
<protein>
    <submittedName>
        <fullName evidence="1">Uncharacterized protein</fullName>
    </submittedName>
</protein>
<keyword evidence="2" id="KW-1185">Reference proteome</keyword>
<evidence type="ECO:0000313" key="2">
    <source>
        <dbReference type="Proteomes" id="UP001283361"/>
    </source>
</evidence>
<accession>A0AAE1E7Q1</accession>
<dbReference type="EMBL" id="JAWDGP010000761">
    <property type="protein sequence ID" value="KAK3797474.1"/>
    <property type="molecule type" value="Genomic_DNA"/>
</dbReference>
<reference evidence="1" key="1">
    <citation type="journal article" date="2023" name="G3 (Bethesda)">
        <title>A reference genome for the long-term kleptoplast-retaining sea slug Elysia crispata morphotype clarki.</title>
        <authorList>
            <person name="Eastman K.E."/>
            <person name="Pendleton A.L."/>
            <person name="Shaikh M.A."/>
            <person name="Suttiyut T."/>
            <person name="Ogas R."/>
            <person name="Tomko P."/>
            <person name="Gavelis G."/>
            <person name="Widhalm J.R."/>
            <person name="Wisecaver J.H."/>
        </authorList>
    </citation>
    <scope>NUCLEOTIDE SEQUENCE</scope>
    <source>
        <strain evidence="1">ECLA1</strain>
    </source>
</reference>
<dbReference type="AlphaFoldDB" id="A0AAE1E7Q1"/>